<dbReference type="AlphaFoldDB" id="A0A7Y4ILV0"/>
<evidence type="ECO:0000313" key="2">
    <source>
        <dbReference type="Proteomes" id="UP000533080"/>
    </source>
</evidence>
<accession>A0A7Y4ILV0</accession>
<proteinExistence type="predicted"/>
<dbReference type="SUPFAM" id="SSF48239">
    <property type="entry name" value="Terpenoid cyclases/Protein prenyltransferases"/>
    <property type="match status" value="1"/>
</dbReference>
<dbReference type="Proteomes" id="UP000533080">
    <property type="component" value="Unassembled WGS sequence"/>
</dbReference>
<organism evidence="1 2">
    <name type="scientific">Myxococcus xanthus</name>
    <dbReference type="NCBI Taxonomy" id="34"/>
    <lineage>
        <taxon>Bacteria</taxon>
        <taxon>Pseudomonadati</taxon>
        <taxon>Myxococcota</taxon>
        <taxon>Myxococcia</taxon>
        <taxon>Myxococcales</taxon>
        <taxon>Cystobacterineae</taxon>
        <taxon>Myxococcaceae</taxon>
        <taxon>Myxococcus</taxon>
    </lineage>
</organism>
<dbReference type="EMBL" id="JABFNT010000079">
    <property type="protein sequence ID" value="NOJ81230.1"/>
    <property type="molecule type" value="Genomic_DNA"/>
</dbReference>
<comment type="caution">
    <text evidence="1">The sequence shown here is derived from an EMBL/GenBank/DDBJ whole genome shotgun (WGS) entry which is preliminary data.</text>
</comment>
<name>A0A7Y4ILV0_MYXXA</name>
<dbReference type="InterPro" id="IPR008930">
    <property type="entry name" value="Terpenoid_cyclase/PrenylTrfase"/>
</dbReference>
<sequence>MTLSFALGHALRPFASVARRKPVSVQNPGAPSRPTADMLDGAIGAAVAALEQLPVAEMLASTGAGVHSVDSPAAATLVLLALAESEGAAHAHGASCMRRLLSSRASTGFWRFSSDSGRSEAGESARALVALRQWNMPLDPPPALAALLSRDVAGAPGQTSSESRAAAIEGVLPEADVAMTADLLLLAAHEGRSLPGRAALVSEKVRTQGLLGCARGEPAVSPLLLGYLLTRWVRHVGDHWQLAVPLRAELISLWEKGEVRGAVNVALAMSALMNLGRPTDVNLFERTLDSMAALLLREQSEEGLWPVAPLYEAGDVVYGSLEASAALCVEALVRYVRIARIAADRTDNFLPGALPPRSGTWKETLAAFDSDYPPALFSPESRARLLALGEWLPAALEGDGGFEVRLLEGTPRVDFILGIKHDGQALLAGRHPHSELPAPLFAAPEWRRIRDFARAWAEPGGLLDREVDAFWLEFDLDAPVASPPLPIVFLCTRDQPVAVNEALHRQKSDTYRATLHAGLPLLRGDEAPLTPELQRGMDVCIEALPPGAHLYAACVMMSRRSKNLRFTLKNVPPESMVAYLEAVAWPGDIQQLRDTLAWVLPLGVNRFMLNLDLAPQLLPTLGLECSFQGRAQPAEEPRWQRLLDELVTRGLCAPSRRDALLAWPGRTQVNLSAGSATRESVFDKRLAHVKLGLTGAPVIEAKAYLATHRTSELLRPR</sequence>
<reference evidence="1 2" key="1">
    <citation type="submission" date="2020-05" db="EMBL/GenBank/DDBJ databases">
        <authorList>
            <person name="Whitworth D."/>
        </authorList>
    </citation>
    <scope>NUCLEOTIDE SEQUENCE [LARGE SCALE GENOMIC DNA]</scope>
    <source>
        <strain evidence="1 2">AM005</strain>
    </source>
</reference>
<evidence type="ECO:0000313" key="1">
    <source>
        <dbReference type="EMBL" id="NOJ81230.1"/>
    </source>
</evidence>
<protein>
    <submittedName>
        <fullName evidence="1">Uncharacterized protein</fullName>
    </submittedName>
</protein>
<gene>
    <name evidence="1" type="ORF">HNV28_23375</name>
</gene>